<organism evidence="2 3">
    <name type="scientific">Methanogenium organophilum</name>
    <dbReference type="NCBI Taxonomy" id="2199"/>
    <lineage>
        <taxon>Archaea</taxon>
        <taxon>Methanobacteriati</taxon>
        <taxon>Methanobacteriota</taxon>
        <taxon>Stenosarchaea group</taxon>
        <taxon>Methanomicrobia</taxon>
        <taxon>Methanomicrobiales</taxon>
        <taxon>Methanomicrobiaceae</taxon>
        <taxon>Methanogenium</taxon>
    </lineage>
</organism>
<keyword evidence="3" id="KW-1185">Reference proteome</keyword>
<gene>
    <name evidence="2" type="ORF">OU421_00235</name>
</gene>
<evidence type="ECO:0000256" key="1">
    <source>
        <dbReference type="SAM" id="MobiDB-lite"/>
    </source>
</evidence>
<dbReference type="AlphaFoldDB" id="A0A9X9S5M0"/>
<dbReference type="GeneID" id="76833483"/>
<proteinExistence type="predicted"/>
<feature type="compositionally biased region" description="Polar residues" evidence="1">
    <location>
        <begin position="1"/>
        <end position="19"/>
    </location>
</feature>
<name>A0A9X9S5M0_METOG</name>
<sequence length="146" mass="16153">MPESVPNATSEPTGATSEPETFKETSIDTGTIKTIVIEGNDTELAITLNRITKTATVAYSPIAVPPESIEVFIPLMVGGLQEMLFDEEEFNKMVAEESIDEDEWVLDGYTVTKLTIPFVEEGTNTPISDYVITWPTENEIVITKHR</sequence>
<evidence type="ECO:0000313" key="3">
    <source>
        <dbReference type="Proteomes" id="UP001163096"/>
    </source>
</evidence>
<dbReference type="Proteomes" id="UP001163096">
    <property type="component" value="Chromosome"/>
</dbReference>
<dbReference type="KEGG" id="mou:OU421_00235"/>
<accession>A0A9X9S5M0</accession>
<evidence type="ECO:0000313" key="2">
    <source>
        <dbReference type="EMBL" id="WAI01340.1"/>
    </source>
</evidence>
<reference evidence="2" key="1">
    <citation type="submission" date="2022-11" db="EMBL/GenBank/DDBJ databases">
        <title>Complete genome sequence of Methanogenium organophilum DSM 3596.</title>
        <authorList>
            <person name="Chen S.-C."/>
            <person name="Lai S.-J."/>
            <person name="You Y.-T."/>
        </authorList>
    </citation>
    <scope>NUCLEOTIDE SEQUENCE</scope>
    <source>
        <strain evidence="2">DSM 3596</strain>
    </source>
</reference>
<dbReference type="RefSeq" id="WP_268186566.1">
    <property type="nucleotide sequence ID" value="NZ_CP113361.1"/>
</dbReference>
<protein>
    <submittedName>
        <fullName evidence="2">Uncharacterized protein</fullName>
    </submittedName>
</protein>
<dbReference type="EMBL" id="CP113361">
    <property type="protein sequence ID" value="WAI01340.1"/>
    <property type="molecule type" value="Genomic_DNA"/>
</dbReference>
<feature type="region of interest" description="Disordered" evidence="1">
    <location>
        <begin position="1"/>
        <end position="24"/>
    </location>
</feature>